<feature type="signal peptide" evidence="1">
    <location>
        <begin position="1"/>
        <end position="22"/>
    </location>
</feature>
<dbReference type="RefSeq" id="WP_190424851.1">
    <property type="nucleotide sequence ID" value="NZ_JAAOCA010000036.1"/>
</dbReference>
<dbReference type="Pfam" id="PF13590">
    <property type="entry name" value="DUF4136"/>
    <property type="match status" value="1"/>
</dbReference>
<gene>
    <name evidence="3" type="ORF">HAQ05_22760</name>
</gene>
<comment type="caution">
    <text evidence="3">The sequence shown here is derived from an EMBL/GenBank/DDBJ whole genome shotgun (WGS) entry which is preliminary data.</text>
</comment>
<reference evidence="3 4" key="1">
    <citation type="journal article" date="2020" name="Insects">
        <title>Bacteria Belonging to Pseudomonas typographi sp. nov. from the Bark Beetle Ips typographus Have Genomic Potential to Aid in the Host Ecology.</title>
        <authorList>
            <person name="Peral-Aranega E."/>
            <person name="Saati-Santamaria Z."/>
            <person name="Kolarik M."/>
            <person name="Rivas R."/>
            <person name="Garcia-Fraile P."/>
        </authorList>
    </citation>
    <scope>NUCLEOTIDE SEQUENCE [LARGE SCALE GENOMIC DNA]</scope>
    <source>
        <strain evidence="3 4">CA3A</strain>
    </source>
</reference>
<name>A0ABR7Z821_9PSED</name>
<protein>
    <submittedName>
        <fullName evidence="3">DUF4136 domain-containing protein</fullName>
    </submittedName>
</protein>
<keyword evidence="1" id="KW-0732">Signal</keyword>
<dbReference type="PROSITE" id="PS51257">
    <property type="entry name" value="PROKAR_LIPOPROTEIN"/>
    <property type="match status" value="1"/>
</dbReference>
<feature type="domain" description="DUF4136" evidence="2">
    <location>
        <begin position="24"/>
        <end position="183"/>
    </location>
</feature>
<feature type="chain" id="PRO_5045636092" evidence="1">
    <location>
        <begin position="23"/>
        <end position="184"/>
    </location>
</feature>
<evidence type="ECO:0000259" key="2">
    <source>
        <dbReference type="Pfam" id="PF13590"/>
    </source>
</evidence>
<dbReference type="Proteomes" id="UP000805841">
    <property type="component" value="Unassembled WGS sequence"/>
</dbReference>
<proteinExistence type="predicted"/>
<accession>A0ABR7Z821</accession>
<evidence type="ECO:0000313" key="3">
    <source>
        <dbReference type="EMBL" id="MBD1601503.1"/>
    </source>
</evidence>
<dbReference type="Gene3D" id="3.30.160.670">
    <property type="match status" value="1"/>
</dbReference>
<keyword evidence="4" id="KW-1185">Reference proteome</keyword>
<dbReference type="InterPro" id="IPR025411">
    <property type="entry name" value="DUF4136"/>
</dbReference>
<evidence type="ECO:0000313" key="4">
    <source>
        <dbReference type="Proteomes" id="UP000805841"/>
    </source>
</evidence>
<sequence>MRRLITALCLTALLAGCQTPTATEDFDASRDFAAYRSWAWQTPALQYRPDDPRVRSDLTEQRIRQAVAEQLDQRGLRPAPAGANPDLKVQAYLIVENRQQQVTTNPGGPWGYWGGPWGGTGWAETRTLDYRVATLQLDLLDGHDGKLVWRGSTEQVVTDHPTPVQRMQTIQKGVQRILGSYPPR</sequence>
<dbReference type="EMBL" id="JAAOCA010000036">
    <property type="protein sequence ID" value="MBD1601503.1"/>
    <property type="molecule type" value="Genomic_DNA"/>
</dbReference>
<evidence type="ECO:0000256" key="1">
    <source>
        <dbReference type="SAM" id="SignalP"/>
    </source>
</evidence>
<organism evidence="3 4">
    <name type="scientific">Pseudomonas typographi</name>
    <dbReference type="NCBI Taxonomy" id="2715964"/>
    <lineage>
        <taxon>Bacteria</taxon>
        <taxon>Pseudomonadati</taxon>
        <taxon>Pseudomonadota</taxon>
        <taxon>Gammaproteobacteria</taxon>
        <taxon>Pseudomonadales</taxon>
        <taxon>Pseudomonadaceae</taxon>
        <taxon>Pseudomonas</taxon>
    </lineage>
</organism>